<dbReference type="InterPro" id="IPR013399">
    <property type="entry name" value="CRISPR-assoc_prot_Csy3"/>
</dbReference>
<evidence type="ECO:0000313" key="2">
    <source>
        <dbReference type="Proteomes" id="UP000541347"/>
    </source>
</evidence>
<accession>A0ABW9ZJ20</accession>
<sequence length="362" mass="39419">MAKSRSTLSLETGMLAFARSVQITEGLFFATSSAKPDLQTPIEVLEKGVRGQSSEDKAKNPGLSNPQSVEYAIVPQGHDGVRLSFSVRFMPLSLTPYACNSKKVVEAYERLAAAYRTAGGFKTLALLYLWNIANARFAWRNRFQSDVMTVRVETRDGINVTFNPLLLSLDKPSSIKTLAAAAADVGDETLAELVDGITHGLSNDAEKAFTLHISWSAAMEPGQEVFPSQEYVREEKADKQLSRVFAKLPVVHGGRNLMQASMHSQKIGAALRHIDVWHDSEEYGAPIAVNPYGGVQETSAVLRDVKSKRSFYDLRANADRLINDLEAATKPEDISGDAHFVMANLIRGGVFGASGKKAEANG</sequence>
<comment type="caution">
    <text evidence="1">The sequence shown here is derived from an EMBL/GenBank/DDBJ whole genome shotgun (WGS) entry which is preliminary data.</text>
</comment>
<dbReference type="Proteomes" id="UP000541347">
    <property type="component" value="Unassembled WGS sequence"/>
</dbReference>
<dbReference type="Pfam" id="PF09615">
    <property type="entry name" value="Cas_Csy3"/>
    <property type="match status" value="1"/>
</dbReference>
<gene>
    <name evidence="1" type="primary">csy3</name>
    <name evidence="1" type="ORF">GWI71_13970</name>
</gene>
<proteinExistence type="predicted"/>
<evidence type="ECO:0000313" key="1">
    <source>
        <dbReference type="EMBL" id="NBN64796.1"/>
    </source>
</evidence>
<dbReference type="EMBL" id="JAABLP010000003">
    <property type="protein sequence ID" value="NBN64796.1"/>
    <property type="molecule type" value="Genomic_DNA"/>
</dbReference>
<name>A0ABW9ZJ20_9HYPH</name>
<dbReference type="RefSeq" id="WP_161676741.1">
    <property type="nucleotide sequence ID" value="NZ_JAABLP010000003.1"/>
</dbReference>
<keyword evidence="2" id="KW-1185">Reference proteome</keyword>
<organism evidence="1 2">
    <name type="scientific">Pannonibacter tanglangensis</name>
    <dbReference type="NCBI Taxonomy" id="2750084"/>
    <lineage>
        <taxon>Bacteria</taxon>
        <taxon>Pseudomonadati</taxon>
        <taxon>Pseudomonadota</taxon>
        <taxon>Alphaproteobacteria</taxon>
        <taxon>Hyphomicrobiales</taxon>
        <taxon>Stappiaceae</taxon>
        <taxon>Pannonibacter</taxon>
    </lineage>
</organism>
<dbReference type="NCBIfam" id="TIGR02566">
    <property type="entry name" value="cas_Csy3"/>
    <property type="match status" value="1"/>
</dbReference>
<protein>
    <submittedName>
        <fullName evidence="1">Type I-F CRISPR-associated protein Csy3</fullName>
    </submittedName>
</protein>
<reference evidence="1 2" key="1">
    <citation type="submission" date="2020-01" db="EMBL/GenBank/DDBJ databases">
        <authorList>
            <person name="Peng S.Y."/>
            <person name="Li J."/>
            <person name="Wang M."/>
            <person name="Wang L."/>
            <person name="Wang C.Q."/>
            <person name="Wang J.R."/>
        </authorList>
    </citation>
    <scope>NUCLEOTIDE SEQUENCE [LARGE SCALE GENOMIC DNA]</scope>
    <source>
        <strain evidence="1 2">XCT-34</strain>
    </source>
</reference>